<dbReference type="eggNOG" id="ENOG502QXDT">
    <property type="taxonomic scope" value="Eukaryota"/>
</dbReference>
<keyword evidence="2" id="KW-1185">Reference proteome</keyword>
<gene>
    <name evidence="1" type="ORF">BBOV_II006140</name>
</gene>
<reference evidence="1 2" key="1">
    <citation type="journal article" date="2007" name="PLoS Pathog.">
        <title>Genome sequence of Babesia bovis and comparative analysis of apicomplexan hemoprotozoa.</title>
        <authorList>
            <person name="Brayton K.A."/>
            <person name="Lau A.O.T."/>
            <person name="Herndon D.R."/>
            <person name="Hannick L."/>
            <person name="Kappmeyer L.S."/>
            <person name="Berens S.J."/>
            <person name="Bidwell S.L."/>
            <person name="Brown W.C."/>
            <person name="Crabtree J."/>
            <person name="Fadrosh D."/>
            <person name="Feldblum T."/>
            <person name="Forberger H.A."/>
            <person name="Haas B.J."/>
            <person name="Howell J.M."/>
            <person name="Khouri H."/>
            <person name="Koo H."/>
            <person name="Mann D.J."/>
            <person name="Norimine J."/>
            <person name="Paulsen I.T."/>
            <person name="Radune D."/>
            <person name="Ren Q."/>
            <person name="Smith R.K. Jr."/>
            <person name="Suarez C.E."/>
            <person name="White O."/>
            <person name="Wortman J.R."/>
            <person name="Knowles D.P. Jr."/>
            <person name="McElwain T.F."/>
            <person name="Nene V.M."/>
        </authorList>
    </citation>
    <scope>NUCLEOTIDE SEQUENCE [LARGE SCALE GENOMIC DNA]</scope>
    <source>
        <strain evidence="1">T2Bo</strain>
    </source>
</reference>
<dbReference type="InParanoid" id="A7AUF3"/>
<sequence>MPTSNFNIRVQTVDAHDTYTQFRAFAGIVESIEMVKNEATNNTWKGKRVIGITENTQVAVNDVITKHPLTRIAILPEETKCNTQNIVSILIPLTRALICKWMSCRLNKSIGENIYMRTVGNEIVVLIASSLDSVIPYLQWLLIKNNKVIVYLPPSEIELDQHKATEEDYKHKFFSHAVFKPMISKIIVKRLNIDMLYENVLKLTEGIGASAIAILPGVTQAFKTEEVKLNRQVLLAGGMGCRIVWHQQLEQVDPCEAKCLYNKACSLGFFNFDEMLKAHCIDGIVLHALLETVKRAIQNNIYTEI</sequence>
<protein>
    <submittedName>
        <fullName evidence="1">Uncharacterized protein</fullName>
    </submittedName>
</protein>
<evidence type="ECO:0000313" key="2">
    <source>
        <dbReference type="Proteomes" id="UP000002173"/>
    </source>
</evidence>
<proteinExistence type="predicted"/>
<name>A7AUF3_BABBO</name>
<comment type="caution">
    <text evidence="1">The sequence shown here is derived from an EMBL/GenBank/DDBJ whole genome shotgun (WGS) entry which is preliminary data.</text>
</comment>
<dbReference type="FunCoup" id="A7AUF3">
    <property type="interactions" value="1"/>
</dbReference>
<accession>A7AUF3</accession>
<dbReference type="OMA" id="DPCECEC"/>
<organism evidence="1 2">
    <name type="scientific">Babesia bovis</name>
    <dbReference type="NCBI Taxonomy" id="5865"/>
    <lineage>
        <taxon>Eukaryota</taxon>
        <taxon>Sar</taxon>
        <taxon>Alveolata</taxon>
        <taxon>Apicomplexa</taxon>
        <taxon>Aconoidasida</taxon>
        <taxon>Piroplasmida</taxon>
        <taxon>Babesiidae</taxon>
        <taxon>Babesia</taxon>
    </lineage>
</organism>
<dbReference type="EMBL" id="AAXT01000003">
    <property type="protein sequence ID" value="EDO06564.1"/>
    <property type="molecule type" value="Genomic_DNA"/>
</dbReference>
<evidence type="ECO:0000313" key="1">
    <source>
        <dbReference type="EMBL" id="EDO06564.1"/>
    </source>
</evidence>
<dbReference type="VEuPathDB" id="PiroplasmaDB:BBOV_II006140"/>
<dbReference type="Proteomes" id="UP000002173">
    <property type="component" value="Chromosome 2"/>
</dbReference>
<dbReference type="AlphaFoldDB" id="A7AUF3"/>